<dbReference type="EMBL" id="CP009416">
    <property type="protein sequence ID" value="AJD90598.1"/>
    <property type="molecule type" value="Genomic_DNA"/>
</dbReference>
<accession>A0A0B5AQ05</accession>
<organism evidence="1 2">
    <name type="scientific">Jeotgalibacillus malaysiensis</name>
    <dbReference type="NCBI Taxonomy" id="1508404"/>
    <lineage>
        <taxon>Bacteria</taxon>
        <taxon>Bacillati</taxon>
        <taxon>Bacillota</taxon>
        <taxon>Bacilli</taxon>
        <taxon>Bacillales</taxon>
        <taxon>Caryophanaceae</taxon>
        <taxon>Jeotgalibacillus</taxon>
    </lineage>
</organism>
<dbReference type="Proteomes" id="UP000031449">
    <property type="component" value="Chromosome"/>
</dbReference>
<evidence type="ECO:0000313" key="1">
    <source>
        <dbReference type="EMBL" id="AJD90598.1"/>
    </source>
</evidence>
<dbReference type="STRING" id="1508404.JMA_12810"/>
<sequence>MNFSLKKMNEVIARLIDEYGYNSVSANDLLRYVGSLLNR</sequence>
<dbReference type="BioCyc" id="JESP1508404:G14D9-10535-MONOMER"/>
<dbReference type="KEGG" id="jeo:JMA_12810"/>
<evidence type="ECO:0000313" key="2">
    <source>
        <dbReference type="Proteomes" id="UP000031449"/>
    </source>
</evidence>
<dbReference type="AlphaFoldDB" id="A0A0B5AQ05"/>
<keyword evidence="2" id="KW-1185">Reference proteome</keyword>
<proteinExistence type="predicted"/>
<reference evidence="1 2" key="1">
    <citation type="submission" date="2014-08" db="EMBL/GenBank/DDBJ databases">
        <title>Complete genome of a marine bacteria Jeotgalibacillus malaysiensis.</title>
        <authorList>
            <person name="Yaakop A.S."/>
            <person name="Chan K.-G."/>
            <person name="Goh K.M."/>
        </authorList>
    </citation>
    <scope>NUCLEOTIDE SEQUENCE [LARGE SCALE GENOMIC DNA]</scope>
    <source>
        <strain evidence="1 2">D5</strain>
    </source>
</reference>
<protein>
    <submittedName>
        <fullName evidence="1">Protein prkA</fullName>
    </submittedName>
</protein>
<name>A0A0B5AQ05_9BACL</name>
<gene>
    <name evidence="1" type="ORF">JMA_12810</name>
</gene>
<dbReference type="HOGENOM" id="CLU_3311101_0_0_9"/>